<proteinExistence type="predicted"/>
<comment type="caution">
    <text evidence="2">The sequence shown here is derived from an EMBL/GenBank/DDBJ whole genome shotgun (WGS) entry which is preliminary data.</text>
</comment>
<reference evidence="2" key="1">
    <citation type="submission" date="2021-04" db="EMBL/GenBank/DDBJ databases">
        <authorList>
            <consortium name="Molecular Ecology Group"/>
        </authorList>
    </citation>
    <scope>NUCLEOTIDE SEQUENCE</scope>
</reference>
<dbReference type="OrthoDB" id="6281827at2759"/>
<keyword evidence="1" id="KW-0472">Membrane</keyword>
<feature type="non-terminal residue" evidence="2">
    <location>
        <position position="151"/>
    </location>
</feature>
<dbReference type="Gene3D" id="3.90.1720.70">
    <property type="match status" value="1"/>
</dbReference>
<keyword evidence="3" id="KW-1185">Reference proteome</keyword>
<dbReference type="Proteomes" id="UP000678393">
    <property type="component" value="Unassembled WGS sequence"/>
</dbReference>
<keyword evidence="1" id="KW-0812">Transmembrane</keyword>
<evidence type="ECO:0000256" key="1">
    <source>
        <dbReference type="SAM" id="Phobius"/>
    </source>
</evidence>
<gene>
    <name evidence="2" type="ORF">CUNI_LOCUS2523</name>
</gene>
<sequence length="151" mass="16677">MYGATTMTERRFVINLAAAMTVILVTSFLPGTYGEQIPSFAKLKTNYPGYAHYGGKVTNHELIDAIGCNTSMLLQDTSALRLSVALNRIGGAHSLGKELIRLSKYGRDSVTGRDDLQYIYHPIAYGPYLADKYGYPNVSKLHELDPVDTKK</sequence>
<keyword evidence="1" id="KW-1133">Transmembrane helix</keyword>
<organism evidence="2 3">
    <name type="scientific">Candidula unifasciata</name>
    <dbReference type="NCBI Taxonomy" id="100452"/>
    <lineage>
        <taxon>Eukaryota</taxon>
        <taxon>Metazoa</taxon>
        <taxon>Spiralia</taxon>
        <taxon>Lophotrochozoa</taxon>
        <taxon>Mollusca</taxon>
        <taxon>Gastropoda</taxon>
        <taxon>Heterobranchia</taxon>
        <taxon>Euthyneura</taxon>
        <taxon>Panpulmonata</taxon>
        <taxon>Eupulmonata</taxon>
        <taxon>Stylommatophora</taxon>
        <taxon>Helicina</taxon>
        <taxon>Helicoidea</taxon>
        <taxon>Geomitridae</taxon>
        <taxon>Candidula</taxon>
    </lineage>
</organism>
<dbReference type="EMBL" id="CAJHNH020000328">
    <property type="protein sequence ID" value="CAG5116965.1"/>
    <property type="molecule type" value="Genomic_DNA"/>
</dbReference>
<feature type="transmembrane region" description="Helical" evidence="1">
    <location>
        <begin position="12"/>
        <end position="33"/>
    </location>
</feature>
<name>A0A8S3YNE3_9EUPU</name>
<protein>
    <submittedName>
        <fullName evidence="2">Uncharacterized protein</fullName>
    </submittedName>
</protein>
<dbReference type="AlphaFoldDB" id="A0A8S3YNE3"/>
<accession>A0A8S3YNE3</accession>
<evidence type="ECO:0000313" key="3">
    <source>
        <dbReference type="Proteomes" id="UP000678393"/>
    </source>
</evidence>
<evidence type="ECO:0000313" key="2">
    <source>
        <dbReference type="EMBL" id="CAG5116965.1"/>
    </source>
</evidence>